<evidence type="ECO:0000313" key="2">
    <source>
        <dbReference type="Proteomes" id="UP000632774"/>
    </source>
</evidence>
<gene>
    <name evidence="1" type="ORF">IRJ18_02895</name>
</gene>
<name>A0ABR9XDN0_9SPHI</name>
<evidence type="ECO:0000313" key="1">
    <source>
        <dbReference type="EMBL" id="MBE9665295.1"/>
    </source>
</evidence>
<accession>A0ABR9XDN0</accession>
<sequence length="65" mass="7471">MDETSTTTLKVTNNQAAVKESDEIALMDPDEMVFYHAIRTDLDLLQRVPEQQTIDNILNYSKSLR</sequence>
<dbReference type="Proteomes" id="UP000632774">
    <property type="component" value="Unassembled WGS sequence"/>
</dbReference>
<organism evidence="1 2">
    <name type="scientific">Mucilaginibacter boryungensis</name>
    <dbReference type="NCBI Taxonomy" id="768480"/>
    <lineage>
        <taxon>Bacteria</taxon>
        <taxon>Pseudomonadati</taxon>
        <taxon>Bacteroidota</taxon>
        <taxon>Sphingobacteriia</taxon>
        <taxon>Sphingobacteriales</taxon>
        <taxon>Sphingobacteriaceae</taxon>
        <taxon>Mucilaginibacter</taxon>
    </lineage>
</organism>
<keyword evidence="2" id="KW-1185">Reference proteome</keyword>
<comment type="caution">
    <text evidence="1">The sequence shown here is derived from an EMBL/GenBank/DDBJ whole genome shotgun (WGS) entry which is preliminary data.</text>
</comment>
<reference evidence="1 2" key="1">
    <citation type="submission" date="2020-10" db="EMBL/GenBank/DDBJ databases">
        <title>Mucilaginibacter mali sp. nov., isolated from rhizosphere soil of apple orchard.</title>
        <authorList>
            <person name="Lee J.-S."/>
            <person name="Kim H.S."/>
            <person name="Kim J.-S."/>
        </authorList>
    </citation>
    <scope>NUCLEOTIDE SEQUENCE [LARGE SCALE GENOMIC DNA]</scope>
    <source>
        <strain evidence="1 2">KCTC 23157</strain>
    </source>
</reference>
<dbReference type="RefSeq" id="WP_194104696.1">
    <property type="nucleotide sequence ID" value="NZ_JADFFM010000001.1"/>
</dbReference>
<protein>
    <submittedName>
        <fullName evidence="1">Uncharacterized protein</fullName>
    </submittedName>
</protein>
<proteinExistence type="predicted"/>
<dbReference type="EMBL" id="JADFFM010000001">
    <property type="protein sequence ID" value="MBE9665295.1"/>
    <property type="molecule type" value="Genomic_DNA"/>
</dbReference>